<keyword evidence="1" id="KW-0472">Membrane</keyword>
<name>A0A1V0UVQ9_9BACL</name>
<feature type="transmembrane region" description="Helical" evidence="1">
    <location>
        <begin position="84"/>
        <end position="105"/>
    </location>
</feature>
<evidence type="ECO:0008006" key="4">
    <source>
        <dbReference type="Google" id="ProtNLM"/>
    </source>
</evidence>
<dbReference type="RefSeq" id="WP_083040949.1">
    <property type="nucleotide sequence ID" value="NZ_CP020557.1"/>
</dbReference>
<feature type="transmembrane region" description="Helical" evidence="1">
    <location>
        <begin position="7"/>
        <end position="28"/>
    </location>
</feature>
<dbReference type="InterPro" id="IPR024164">
    <property type="entry name" value="KinB-signalling_activ"/>
</dbReference>
<dbReference type="Pfam" id="PF14089">
    <property type="entry name" value="KbaA"/>
    <property type="match status" value="1"/>
</dbReference>
<feature type="transmembrane region" description="Helical" evidence="1">
    <location>
        <begin position="173"/>
        <end position="193"/>
    </location>
</feature>
<gene>
    <name evidence="2" type="ORF">B7C51_17115</name>
</gene>
<keyword evidence="1" id="KW-0812">Transmembrane</keyword>
<evidence type="ECO:0000313" key="3">
    <source>
        <dbReference type="Proteomes" id="UP000192727"/>
    </source>
</evidence>
<sequence>MMIKNWLYISMTTVLYGSAVTLLLLGSVKLIFPGFVFMDEAAKGTSEIGYALFGSVTVSIVCVVGFFAYLVANYYMIGILKNRFKAWNGIQIFFIFLTLADLVFLRYENFARSEESIWRYAGLPIVIVTAAIAVAWWKVKLTNKNAWIPTLFFMIVVTSLELIPAMQANEDEYLLILLGTLVVLNARLILILHKLVNRTRAAKAAAAKTRSGQG</sequence>
<dbReference type="SMART" id="SM01251">
    <property type="entry name" value="KbaA"/>
    <property type="match status" value="1"/>
</dbReference>
<proteinExistence type="predicted"/>
<organism evidence="2 3">
    <name type="scientific">Paenibacillus larvae subsp. pulvifaciens</name>
    <dbReference type="NCBI Taxonomy" id="1477"/>
    <lineage>
        <taxon>Bacteria</taxon>
        <taxon>Bacillati</taxon>
        <taxon>Bacillota</taxon>
        <taxon>Bacilli</taxon>
        <taxon>Bacillales</taxon>
        <taxon>Paenibacillaceae</taxon>
        <taxon>Paenibacillus</taxon>
    </lineage>
</organism>
<evidence type="ECO:0000256" key="1">
    <source>
        <dbReference type="SAM" id="Phobius"/>
    </source>
</evidence>
<feature type="transmembrane region" description="Helical" evidence="1">
    <location>
        <begin position="117"/>
        <end position="139"/>
    </location>
</feature>
<reference evidence="2 3" key="1">
    <citation type="submission" date="2017-03" db="EMBL/GenBank/DDBJ databases">
        <title>Paenibacillus larvae genome sequencing.</title>
        <authorList>
            <person name="Dingman D.W."/>
        </authorList>
    </citation>
    <scope>NUCLEOTIDE SEQUENCE [LARGE SCALE GENOMIC DNA]</scope>
    <source>
        <strain evidence="2 3">SAG 10367</strain>
    </source>
</reference>
<feature type="transmembrane region" description="Helical" evidence="1">
    <location>
        <begin position="48"/>
        <end position="72"/>
    </location>
</feature>
<accession>A0A1V0UVQ9</accession>
<evidence type="ECO:0000313" key="2">
    <source>
        <dbReference type="EMBL" id="ARF69162.1"/>
    </source>
</evidence>
<protein>
    <recommendedName>
        <fullName evidence="4">KinB-signaling pathway activation protein</fullName>
    </recommendedName>
</protein>
<dbReference type="Proteomes" id="UP000192727">
    <property type="component" value="Chromosome"/>
</dbReference>
<dbReference type="AlphaFoldDB" id="A0A1V0UVQ9"/>
<dbReference type="GO" id="GO:0045881">
    <property type="term" value="P:positive regulation of sporulation resulting in formation of a cellular spore"/>
    <property type="evidence" value="ECO:0007669"/>
    <property type="project" value="InterPro"/>
</dbReference>
<keyword evidence="1" id="KW-1133">Transmembrane helix</keyword>
<feature type="transmembrane region" description="Helical" evidence="1">
    <location>
        <begin position="146"/>
        <end position="167"/>
    </location>
</feature>
<dbReference type="EMBL" id="CP020557">
    <property type="protein sequence ID" value="ARF69162.1"/>
    <property type="molecule type" value="Genomic_DNA"/>
</dbReference>